<dbReference type="Pfam" id="PF07987">
    <property type="entry name" value="DUF1775"/>
    <property type="match status" value="2"/>
</dbReference>
<dbReference type="InterPro" id="IPR012533">
    <property type="entry name" value="YcnI-copper_dom"/>
</dbReference>
<accession>A0A2P2CHA5</accession>
<dbReference type="Gene3D" id="2.60.40.2230">
    <property type="entry name" value="Uncharacterised protein YcnI-like PF07987, DUF1775"/>
    <property type="match status" value="1"/>
</dbReference>
<evidence type="ECO:0000313" key="3">
    <source>
        <dbReference type="EMBL" id="CUR60372.1"/>
    </source>
</evidence>
<name>A0A2P2CHA5_9ZZZZ</name>
<keyword evidence="1" id="KW-0472">Membrane</keyword>
<feature type="domain" description="YncI copper-binding" evidence="2">
    <location>
        <begin position="31"/>
        <end position="86"/>
    </location>
</feature>
<proteinExistence type="predicted"/>
<organism evidence="3">
    <name type="scientific">metagenome</name>
    <dbReference type="NCBI Taxonomy" id="256318"/>
    <lineage>
        <taxon>unclassified sequences</taxon>
        <taxon>metagenomes</taxon>
    </lineage>
</organism>
<keyword evidence="1" id="KW-1133">Transmembrane helix</keyword>
<dbReference type="AlphaFoldDB" id="A0A2P2CHA5"/>
<dbReference type="InterPro" id="IPR038507">
    <property type="entry name" value="YcnI-like_sf"/>
</dbReference>
<evidence type="ECO:0000259" key="2">
    <source>
        <dbReference type="Pfam" id="PF07987"/>
    </source>
</evidence>
<dbReference type="CDD" id="cd08545">
    <property type="entry name" value="YcnI_like"/>
    <property type="match status" value="1"/>
</dbReference>
<dbReference type="EMBL" id="CZKB01000014">
    <property type="protein sequence ID" value="CUR60372.1"/>
    <property type="molecule type" value="Genomic_DNA"/>
</dbReference>
<feature type="transmembrane region" description="Helical" evidence="1">
    <location>
        <begin position="167"/>
        <end position="189"/>
    </location>
</feature>
<protein>
    <submittedName>
        <fullName evidence="3">Putative Nuclear export factor GLE1</fullName>
    </submittedName>
</protein>
<evidence type="ECO:0000256" key="1">
    <source>
        <dbReference type="SAM" id="Phobius"/>
    </source>
</evidence>
<sequence>MDCTRTSLRASASGLLAATVVLLGVAPAAAHVTLTPSSTAAGSTAAVRMQVPHGCEGSATTEVAVRMPAEVTEVAAVSSEGWRAEHAGGTVTFRPDDPLPDGAEDAVEFSVRLPDDAGATLVFPVVQRCEEGEAAWTEVAADDASREALEMPAPVIVVTAGAGSEQLMTLGAAGALAAGCLVAGGVLLLRRRRA</sequence>
<reference evidence="3" key="1">
    <citation type="submission" date="2015-08" db="EMBL/GenBank/DDBJ databases">
        <authorList>
            <person name="Babu N.S."/>
            <person name="Beckwith C.J."/>
            <person name="Beseler K.G."/>
            <person name="Brison A."/>
            <person name="Carone J.V."/>
            <person name="Caskin T.P."/>
            <person name="Diamond M."/>
            <person name="Durham M.E."/>
            <person name="Foxe J.M."/>
            <person name="Go M."/>
            <person name="Henderson B.A."/>
            <person name="Jones I.B."/>
            <person name="McGettigan J.A."/>
            <person name="Micheletti S.J."/>
            <person name="Nasrallah M.E."/>
            <person name="Ortiz D."/>
            <person name="Piller C.R."/>
            <person name="Privatt S.R."/>
            <person name="Schneider S.L."/>
            <person name="Sharp S."/>
            <person name="Smith T.C."/>
            <person name="Stanton J.D."/>
            <person name="Ullery H.E."/>
            <person name="Wilson R.J."/>
            <person name="Serrano M.G."/>
            <person name="Buck G."/>
            <person name="Lee V."/>
            <person name="Wang Y."/>
            <person name="Carvalho R."/>
            <person name="Voegtly L."/>
            <person name="Shi R."/>
            <person name="Duckworth R."/>
            <person name="Johnson A."/>
            <person name="Loviza R."/>
            <person name="Walstead R."/>
            <person name="Shah Z."/>
            <person name="Kiflezghi M."/>
            <person name="Wade K."/>
            <person name="Ball S.L."/>
            <person name="Bradley K.W."/>
            <person name="Asai D.J."/>
            <person name="Bowman C.A."/>
            <person name="Russell D.A."/>
            <person name="Pope W.H."/>
            <person name="Jacobs-Sera D."/>
            <person name="Hendrix R.W."/>
            <person name="Hatfull G.F."/>
        </authorList>
    </citation>
    <scope>NUCLEOTIDE SEQUENCE</scope>
</reference>
<gene>
    <name evidence="3" type="ORF">NOCA1210064</name>
</gene>
<feature type="domain" description="YncI copper-binding" evidence="2">
    <location>
        <begin position="90"/>
        <end position="157"/>
    </location>
</feature>
<keyword evidence="1" id="KW-0812">Transmembrane</keyword>